<dbReference type="PANTHER" id="PTHR24343:SF137">
    <property type="entry name" value="SERINE_THREONINE-PROTEIN KINASE HRK1"/>
    <property type="match status" value="1"/>
</dbReference>
<feature type="compositionally biased region" description="Low complexity" evidence="10">
    <location>
        <begin position="205"/>
        <end position="217"/>
    </location>
</feature>
<evidence type="ECO:0000313" key="12">
    <source>
        <dbReference type="EMBL" id="KAK7054993.1"/>
    </source>
</evidence>
<feature type="region of interest" description="Disordered" evidence="10">
    <location>
        <begin position="470"/>
        <end position="515"/>
    </location>
</feature>
<evidence type="ECO:0000256" key="6">
    <source>
        <dbReference type="ARBA" id="ARBA00022840"/>
    </source>
</evidence>
<dbReference type="PROSITE" id="PS00107">
    <property type="entry name" value="PROTEIN_KINASE_ATP"/>
    <property type="match status" value="1"/>
</dbReference>
<name>A0AAW0DSM9_9AGAR</name>
<comment type="catalytic activity">
    <reaction evidence="8">
        <text>L-seryl-[protein] + ATP = O-phospho-L-seryl-[protein] + ADP + H(+)</text>
        <dbReference type="Rhea" id="RHEA:17989"/>
        <dbReference type="Rhea" id="RHEA-COMP:9863"/>
        <dbReference type="Rhea" id="RHEA-COMP:11604"/>
        <dbReference type="ChEBI" id="CHEBI:15378"/>
        <dbReference type="ChEBI" id="CHEBI:29999"/>
        <dbReference type="ChEBI" id="CHEBI:30616"/>
        <dbReference type="ChEBI" id="CHEBI:83421"/>
        <dbReference type="ChEBI" id="CHEBI:456216"/>
        <dbReference type="EC" id="2.7.11.1"/>
    </reaction>
</comment>
<evidence type="ECO:0000259" key="11">
    <source>
        <dbReference type="PROSITE" id="PS50011"/>
    </source>
</evidence>
<dbReference type="InterPro" id="IPR000719">
    <property type="entry name" value="Prot_kinase_dom"/>
</dbReference>
<organism evidence="12 13">
    <name type="scientific">Paramarasmius palmivorus</name>
    <dbReference type="NCBI Taxonomy" id="297713"/>
    <lineage>
        <taxon>Eukaryota</taxon>
        <taxon>Fungi</taxon>
        <taxon>Dikarya</taxon>
        <taxon>Basidiomycota</taxon>
        <taxon>Agaricomycotina</taxon>
        <taxon>Agaricomycetes</taxon>
        <taxon>Agaricomycetidae</taxon>
        <taxon>Agaricales</taxon>
        <taxon>Marasmiineae</taxon>
        <taxon>Marasmiaceae</taxon>
        <taxon>Paramarasmius</taxon>
    </lineage>
</organism>
<feature type="region of interest" description="Disordered" evidence="10">
    <location>
        <begin position="669"/>
        <end position="772"/>
    </location>
</feature>
<keyword evidence="4 9" id="KW-0547">Nucleotide-binding</keyword>
<dbReference type="PROSITE" id="PS50011">
    <property type="entry name" value="PROTEIN_KINASE_DOM"/>
    <property type="match status" value="1"/>
</dbReference>
<evidence type="ECO:0000256" key="5">
    <source>
        <dbReference type="ARBA" id="ARBA00022777"/>
    </source>
</evidence>
<feature type="binding site" evidence="9">
    <location>
        <position position="274"/>
    </location>
    <ligand>
        <name>ATP</name>
        <dbReference type="ChEBI" id="CHEBI:30616"/>
    </ligand>
</feature>
<dbReference type="PANTHER" id="PTHR24343">
    <property type="entry name" value="SERINE/THREONINE KINASE"/>
    <property type="match status" value="1"/>
</dbReference>
<feature type="domain" description="Protein kinase" evidence="11">
    <location>
        <begin position="243"/>
        <end position="521"/>
    </location>
</feature>
<evidence type="ECO:0000256" key="9">
    <source>
        <dbReference type="PROSITE-ProRule" id="PRU10141"/>
    </source>
</evidence>
<feature type="compositionally biased region" description="Low complexity" evidence="10">
    <location>
        <begin position="122"/>
        <end position="132"/>
    </location>
</feature>
<keyword evidence="5 12" id="KW-0418">Kinase</keyword>
<accession>A0AAW0DSM9</accession>
<comment type="catalytic activity">
    <reaction evidence="7">
        <text>L-threonyl-[protein] + ATP = O-phospho-L-threonyl-[protein] + ADP + H(+)</text>
        <dbReference type="Rhea" id="RHEA:46608"/>
        <dbReference type="Rhea" id="RHEA-COMP:11060"/>
        <dbReference type="Rhea" id="RHEA-COMP:11605"/>
        <dbReference type="ChEBI" id="CHEBI:15378"/>
        <dbReference type="ChEBI" id="CHEBI:30013"/>
        <dbReference type="ChEBI" id="CHEBI:30616"/>
        <dbReference type="ChEBI" id="CHEBI:61977"/>
        <dbReference type="ChEBI" id="CHEBI:456216"/>
        <dbReference type="EC" id="2.7.11.1"/>
    </reaction>
</comment>
<dbReference type="SMART" id="SM00220">
    <property type="entry name" value="S_TKc"/>
    <property type="match status" value="1"/>
</dbReference>
<evidence type="ECO:0000256" key="8">
    <source>
        <dbReference type="ARBA" id="ARBA00048679"/>
    </source>
</evidence>
<dbReference type="GO" id="GO:0004674">
    <property type="term" value="F:protein serine/threonine kinase activity"/>
    <property type="evidence" value="ECO:0007669"/>
    <property type="project" value="UniProtKB-KW"/>
</dbReference>
<comment type="caution">
    <text evidence="12">The sequence shown here is derived from an EMBL/GenBank/DDBJ whole genome shotgun (WGS) entry which is preliminary data.</text>
</comment>
<dbReference type="FunFam" id="1.10.510.10:FF:000595">
    <property type="entry name" value="Protein kinase, putative (AFU_orthologue AFUA_5G11840)"/>
    <property type="match status" value="1"/>
</dbReference>
<feature type="region of interest" description="Disordered" evidence="10">
    <location>
        <begin position="529"/>
        <end position="558"/>
    </location>
</feature>
<keyword evidence="2 12" id="KW-0723">Serine/threonine-protein kinase</keyword>
<dbReference type="InterPro" id="IPR011009">
    <property type="entry name" value="Kinase-like_dom_sf"/>
</dbReference>
<feature type="compositionally biased region" description="Polar residues" evidence="10">
    <location>
        <begin position="52"/>
        <end position="62"/>
    </location>
</feature>
<feature type="region of interest" description="Disordered" evidence="10">
    <location>
        <begin position="1"/>
        <end position="226"/>
    </location>
</feature>
<feature type="compositionally biased region" description="Low complexity" evidence="10">
    <location>
        <begin position="748"/>
        <end position="772"/>
    </location>
</feature>
<dbReference type="SUPFAM" id="SSF56112">
    <property type="entry name" value="Protein kinase-like (PK-like)"/>
    <property type="match status" value="1"/>
</dbReference>
<dbReference type="Pfam" id="PF00069">
    <property type="entry name" value="Pkinase"/>
    <property type="match status" value="1"/>
</dbReference>
<evidence type="ECO:0000256" key="10">
    <source>
        <dbReference type="SAM" id="MobiDB-lite"/>
    </source>
</evidence>
<evidence type="ECO:0000256" key="2">
    <source>
        <dbReference type="ARBA" id="ARBA00022527"/>
    </source>
</evidence>
<sequence length="814" mass="87822">MQQNSEHKSLFSFPSHSSSSPNLLSVPQDAAETVKNQSHLVGSKLPRLSVTPAASPSPQRPTSPSIASSASSRFRLGGRKSSMNVVAAPPEKLNHQHHNPLSDLKRFLNNHIPHSEGADNASSSSSTRSGRFSLKRRDKSPRPNGHIKQPKDRTPSPGSSHSPGSSSKGPSSTHSPTSTSDSNSYFASSELSNNHKHPPPPPPSRASASVHSSSHHNNSSHHAPHPIYSLSEATHAHISKKYGKWGRVLGSGAGGTVRLIKASNKNGGTIYAVKEFRPKRTGETEKEYQKKVTAEFCVGSTLKHPNIIETVDIVSENGHYYEVMEYAPYDLFSVVMSGKMCRPEIYCVFRQICDGVEYLHSLGLAHRDLKLDNCVMNTNNVVKLIDFGTATVFHYPGKASHTKAKGVVGSDPYLAPEVLEKDEYDPRKADVWSVAIIFLCMILRRFPWKCPDKKSDASFRAFVNAHPDLSVPKPSKEPIEPPPQPKVIDFGNGGKRSPQRGITMPPEPKPDLAISDPHAWKERSVSVGAVLPPSSGAKNQNVSSSSSGSPTSNNSDGETCDRFIHFSVSASDGESYDKQSILSDSSSLSVIRHLDLGASGRPVSHSTSTLPVHLRRLGGLRHVESPIEADPSVLTFARPGNSTESLPVSPGNYSPHATVFPRSPIMEDDLKTPRASSVNPTRLVPPGANTVGRARASTIAGPVYLNGKKEDGNDKENTSQQPKESVAQSPPKDDVVDKTPTPAPAVPNPACASSTTVTATTTATPSSDTHQTPILQERLRRQLHAALAPIRWLHSTAAVQKVYSACYLGKRGLR</sequence>
<keyword evidence="6 9" id="KW-0067">ATP-binding</keyword>
<feature type="compositionally biased region" description="Low complexity" evidence="10">
    <location>
        <begin position="155"/>
        <end position="184"/>
    </location>
</feature>
<dbReference type="InterPro" id="IPR017441">
    <property type="entry name" value="Protein_kinase_ATP_BS"/>
</dbReference>
<proteinExistence type="predicted"/>
<feature type="compositionally biased region" description="Low complexity" evidence="10">
    <location>
        <begin position="534"/>
        <end position="557"/>
    </location>
</feature>
<dbReference type="GO" id="GO:0005524">
    <property type="term" value="F:ATP binding"/>
    <property type="evidence" value="ECO:0007669"/>
    <property type="project" value="UniProtKB-UniRule"/>
</dbReference>
<dbReference type="EC" id="2.7.11.1" evidence="1"/>
<keyword evidence="13" id="KW-1185">Reference proteome</keyword>
<gene>
    <name evidence="12" type="primary">HRK1</name>
    <name evidence="12" type="ORF">VNI00_003456</name>
</gene>
<feature type="compositionally biased region" description="Low complexity" evidence="10">
    <location>
        <begin position="10"/>
        <end position="25"/>
    </location>
</feature>
<dbReference type="AlphaFoldDB" id="A0AAW0DSM9"/>
<dbReference type="PROSITE" id="PS00108">
    <property type="entry name" value="PROTEIN_KINASE_ST"/>
    <property type="match status" value="1"/>
</dbReference>
<evidence type="ECO:0000256" key="7">
    <source>
        <dbReference type="ARBA" id="ARBA00047899"/>
    </source>
</evidence>
<evidence type="ECO:0000256" key="1">
    <source>
        <dbReference type="ARBA" id="ARBA00012513"/>
    </source>
</evidence>
<feature type="compositionally biased region" description="Basic and acidic residues" evidence="10">
    <location>
        <begin position="707"/>
        <end position="717"/>
    </location>
</feature>
<feature type="compositionally biased region" description="Low complexity" evidence="10">
    <location>
        <begin position="63"/>
        <end position="72"/>
    </location>
</feature>
<dbReference type="InterPro" id="IPR008271">
    <property type="entry name" value="Ser/Thr_kinase_AS"/>
</dbReference>
<dbReference type="GO" id="GO:0005829">
    <property type="term" value="C:cytosol"/>
    <property type="evidence" value="ECO:0007669"/>
    <property type="project" value="TreeGrafter"/>
</dbReference>
<feature type="compositionally biased region" description="Polar residues" evidence="10">
    <location>
        <begin position="718"/>
        <end position="728"/>
    </location>
</feature>
<dbReference type="EMBL" id="JAYKXP010000008">
    <property type="protein sequence ID" value="KAK7054993.1"/>
    <property type="molecule type" value="Genomic_DNA"/>
</dbReference>
<evidence type="ECO:0000256" key="4">
    <source>
        <dbReference type="ARBA" id="ARBA00022741"/>
    </source>
</evidence>
<keyword evidence="3" id="KW-0808">Transferase</keyword>
<dbReference type="Gene3D" id="1.10.510.10">
    <property type="entry name" value="Transferase(Phosphotransferase) domain 1"/>
    <property type="match status" value="1"/>
</dbReference>
<evidence type="ECO:0000256" key="3">
    <source>
        <dbReference type="ARBA" id="ARBA00022679"/>
    </source>
</evidence>
<reference evidence="12 13" key="1">
    <citation type="submission" date="2024-01" db="EMBL/GenBank/DDBJ databases">
        <title>A draft genome for a cacao thread blight-causing isolate of Paramarasmius palmivorus.</title>
        <authorList>
            <person name="Baruah I.K."/>
            <person name="Bukari Y."/>
            <person name="Amoako-Attah I."/>
            <person name="Meinhardt L.W."/>
            <person name="Bailey B.A."/>
            <person name="Cohen S.P."/>
        </authorList>
    </citation>
    <scope>NUCLEOTIDE SEQUENCE [LARGE SCALE GENOMIC DNA]</scope>
    <source>
        <strain evidence="12 13">GH-12</strain>
    </source>
</reference>
<dbReference type="Proteomes" id="UP001383192">
    <property type="component" value="Unassembled WGS sequence"/>
</dbReference>
<protein>
    <recommendedName>
        <fullName evidence="1">non-specific serine/threonine protein kinase</fullName>
        <ecNumber evidence="1">2.7.11.1</ecNumber>
    </recommendedName>
</protein>
<evidence type="ECO:0000313" key="13">
    <source>
        <dbReference type="Proteomes" id="UP001383192"/>
    </source>
</evidence>